<dbReference type="Proteomes" id="UP000603545">
    <property type="component" value="Unassembled WGS sequence"/>
</dbReference>
<keyword evidence="2" id="KW-1133">Transmembrane helix</keyword>
<dbReference type="AlphaFoldDB" id="A0A8J6N2I7"/>
<feature type="transmembrane region" description="Helical" evidence="2">
    <location>
        <begin position="150"/>
        <end position="170"/>
    </location>
</feature>
<feature type="region of interest" description="Disordered" evidence="1">
    <location>
        <begin position="187"/>
        <end position="208"/>
    </location>
</feature>
<feature type="transmembrane region" description="Helical" evidence="2">
    <location>
        <begin position="57"/>
        <end position="77"/>
    </location>
</feature>
<proteinExistence type="predicted"/>
<evidence type="ECO:0000313" key="4">
    <source>
        <dbReference type="Proteomes" id="UP000603545"/>
    </source>
</evidence>
<dbReference type="EMBL" id="JACNLL010000025">
    <property type="protein sequence ID" value="MBC8198849.1"/>
    <property type="molecule type" value="Genomic_DNA"/>
</dbReference>
<evidence type="ECO:0000256" key="1">
    <source>
        <dbReference type="SAM" id="MobiDB-lite"/>
    </source>
</evidence>
<keyword evidence="2" id="KW-0472">Membrane</keyword>
<sequence>MAQVNNAKEVKIWSRPAYVFWMSYPLVLTVALLWGIFELWSDFDTAGEAVTFSELQLLELVALAGGLGSTVRLLRLIPAIYRDEHLRPAIEHANSKDTAREKANSEDIDRKTFTAGIPFLLLRPFLGPPVAIIVYLAIRGGLLSGNTEQINHFGIVALAGVTGLFSDSAIDKLKQVFDVFLGIKPESRIEPESGPESKEGPRQPSAQG</sequence>
<accession>A0A8J6N2I7</accession>
<reference evidence="3 4" key="1">
    <citation type="submission" date="2020-08" db="EMBL/GenBank/DDBJ databases">
        <title>Bridging the membrane lipid divide: bacteria of the FCB group superphylum have the potential to synthesize archaeal ether lipids.</title>
        <authorList>
            <person name="Villanueva L."/>
            <person name="Von Meijenfeldt F.A.B."/>
            <person name="Westbye A.B."/>
            <person name="Yadav S."/>
            <person name="Hopmans E.C."/>
            <person name="Dutilh B.E."/>
            <person name="Sinninghe Damste J.S."/>
        </authorList>
    </citation>
    <scope>NUCLEOTIDE SEQUENCE [LARGE SCALE GENOMIC DNA]</scope>
    <source>
        <strain evidence="3">NIOZ-UU82</strain>
    </source>
</reference>
<name>A0A8J6N2I7_9BACT</name>
<evidence type="ECO:0000313" key="3">
    <source>
        <dbReference type="EMBL" id="MBC8198849.1"/>
    </source>
</evidence>
<feature type="transmembrane region" description="Helical" evidence="2">
    <location>
        <begin position="18"/>
        <end position="37"/>
    </location>
</feature>
<protein>
    <submittedName>
        <fullName evidence="3">Uncharacterized protein</fullName>
    </submittedName>
</protein>
<gene>
    <name evidence="3" type="ORF">H8E80_02205</name>
</gene>
<organism evidence="3 4">
    <name type="scientific">Candidatus Desulfaltia bathyphila</name>
    <dbReference type="NCBI Taxonomy" id="2841697"/>
    <lineage>
        <taxon>Bacteria</taxon>
        <taxon>Pseudomonadati</taxon>
        <taxon>Thermodesulfobacteriota</taxon>
        <taxon>Desulfobacteria</taxon>
        <taxon>Desulfobacterales</taxon>
        <taxon>Desulfobacterales incertae sedis</taxon>
        <taxon>Candidatus Desulfaltia</taxon>
    </lineage>
</organism>
<feature type="transmembrane region" description="Helical" evidence="2">
    <location>
        <begin position="120"/>
        <end position="138"/>
    </location>
</feature>
<comment type="caution">
    <text evidence="3">The sequence shown here is derived from an EMBL/GenBank/DDBJ whole genome shotgun (WGS) entry which is preliminary data.</text>
</comment>
<evidence type="ECO:0000256" key="2">
    <source>
        <dbReference type="SAM" id="Phobius"/>
    </source>
</evidence>
<keyword evidence="2" id="KW-0812">Transmembrane</keyword>
<feature type="compositionally biased region" description="Basic and acidic residues" evidence="1">
    <location>
        <begin position="187"/>
        <end position="201"/>
    </location>
</feature>